<comment type="caution">
    <text evidence="1">The sequence shown here is derived from an EMBL/GenBank/DDBJ whole genome shotgun (WGS) entry which is preliminary data.</text>
</comment>
<dbReference type="Gene3D" id="3.10.450.620">
    <property type="entry name" value="JHP933, nucleotidyltransferase-like core domain"/>
    <property type="match status" value="1"/>
</dbReference>
<evidence type="ECO:0000313" key="1">
    <source>
        <dbReference type="EMBL" id="GFP40155.1"/>
    </source>
</evidence>
<sequence>MINQFLWEDILKEAERLDIPLAKKRAILREFLQVKFLTNLYRLSGCQNLSFIGGTALRLFHRLDRFSEDLDFDNFGLSLSQVKGLFEKVAGEFKKEKFNFEFDFKGIKNSGGGRLRFSDLLYQLGISSNPREKLMIRLDFTDQERIETEVLLLSEFGMSERVVTNTLSVLLSQKMRALISRRQTRGRDFYDVYWLLSRGIKPNLTVLKTIDINSETEFLSKLRQIYQREKKNIPFYKRQVRPFLLHEENQRYLDFLEDLLNTLSH</sequence>
<name>A0A6V8Q5Y7_9ACTN</name>
<reference evidence="1 2" key="1">
    <citation type="journal article" date="2020" name="Front. Microbiol.">
        <title>Single-cell genomics of novel Actinobacteria with the Wood-Ljungdahl pathway discovered in a serpentinizing system.</title>
        <authorList>
            <person name="Merino N."/>
            <person name="Kawai M."/>
            <person name="Boyd E.S."/>
            <person name="Colman D.R."/>
            <person name="McGlynn S.E."/>
            <person name="Nealson K.H."/>
            <person name="Kurokawa K."/>
            <person name="Hongoh Y."/>
        </authorList>
    </citation>
    <scope>NUCLEOTIDE SEQUENCE [LARGE SCALE GENOMIC DNA]</scope>
    <source>
        <strain evidence="1 2">S47</strain>
    </source>
</reference>
<proteinExistence type="predicted"/>
<dbReference type="Pfam" id="PF08843">
    <property type="entry name" value="AbiEii"/>
    <property type="match status" value="1"/>
</dbReference>
<protein>
    <recommendedName>
        <fullName evidence="3">Nucleotidyl transferase AbiEii toxin, Type IV TA system</fullName>
    </recommendedName>
</protein>
<dbReference type="Proteomes" id="UP000569018">
    <property type="component" value="Unassembled WGS sequence"/>
</dbReference>
<dbReference type="InterPro" id="IPR014942">
    <property type="entry name" value="AbiEii"/>
</dbReference>
<organism evidence="1 2">
    <name type="scientific">Candidatus Hakubella thermalkaliphila</name>
    <dbReference type="NCBI Taxonomy" id="2754717"/>
    <lineage>
        <taxon>Bacteria</taxon>
        <taxon>Bacillati</taxon>
        <taxon>Actinomycetota</taxon>
        <taxon>Actinomycetota incertae sedis</taxon>
        <taxon>Candidatus Hakubellales</taxon>
        <taxon>Candidatus Hakubellaceae</taxon>
        <taxon>Candidatus Hakubella</taxon>
    </lineage>
</organism>
<dbReference type="AlphaFoldDB" id="A0A6V8Q5Y7"/>
<accession>A0A6V8Q5Y7</accession>
<evidence type="ECO:0000313" key="2">
    <source>
        <dbReference type="Proteomes" id="UP000569018"/>
    </source>
</evidence>
<dbReference type="RefSeq" id="WP_176236132.1">
    <property type="nucleotide sequence ID" value="NZ_BLSD01000155.1"/>
</dbReference>
<dbReference type="EMBL" id="BLSD01000155">
    <property type="protein sequence ID" value="GFP40155.1"/>
    <property type="molecule type" value="Genomic_DNA"/>
</dbReference>
<gene>
    <name evidence="1" type="ORF">HKBW3S47_01852</name>
</gene>
<evidence type="ECO:0008006" key="3">
    <source>
        <dbReference type="Google" id="ProtNLM"/>
    </source>
</evidence>